<dbReference type="SUPFAM" id="SSF53383">
    <property type="entry name" value="PLP-dependent transferases"/>
    <property type="match status" value="1"/>
</dbReference>
<evidence type="ECO:0000313" key="2">
    <source>
        <dbReference type="EMBL" id="ORX84466.1"/>
    </source>
</evidence>
<sequence length="400" mass="45818">MLSTTEKNTNTNEVKEKKVIGALAEKVWDAKTQQYHGGQEWKFLDNFVEDFSVTTNGLGTPKYALQAAKEALNFCGHYPPGDQEPAKSDLAKWMAPAKLGLDWENIHSRMLLGNGASELIDLVTRVSPRGYWKPGPNRVQYKEYERSAIADKREVIPYNDPRPASLTCLVNPNNPTGSYMHIEELKKYIEETAVDNSVFMVDESMQIWHSNKFQLDSLISQTEWIENLYKTRNIAVYLMHSWTKIWSCTGIRLGSVLCPTAELASELKKLQVPWSVNVSALRFLEVVCSEKEEEFLNQTWELTPKWRASEIEKLRELEKSILGENGKWDLDGEDFLSWIWIDFHDEVTAEDAAEKARQAGVPVRPGKNGYKEYTKVRIAVRSPEKVDILINAWKDLKQSQ</sequence>
<dbReference type="Gene3D" id="3.40.640.10">
    <property type="entry name" value="Type I PLP-dependent aspartate aminotransferase-like (Major domain)"/>
    <property type="match status" value="1"/>
</dbReference>
<protein>
    <submittedName>
        <fullName evidence="2">PLP-dependent transferase</fullName>
    </submittedName>
</protein>
<dbReference type="EMBL" id="MCFG01000051">
    <property type="protein sequence ID" value="ORX84466.1"/>
    <property type="molecule type" value="Genomic_DNA"/>
</dbReference>
<keyword evidence="3" id="KW-1185">Reference proteome</keyword>
<dbReference type="Proteomes" id="UP000193944">
    <property type="component" value="Unassembled WGS sequence"/>
</dbReference>
<dbReference type="InterPro" id="IPR015422">
    <property type="entry name" value="PyrdxlP-dep_Trfase_small"/>
</dbReference>
<organism evidence="2 3">
    <name type="scientific">Anaeromyces robustus</name>
    <dbReference type="NCBI Taxonomy" id="1754192"/>
    <lineage>
        <taxon>Eukaryota</taxon>
        <taxon>Fungi</taxon>
        <taxon>Fungi incertae sedis</taxon>
        <taxon>Chytridiomycota</taxon>
        <taxon>Chytridiomycota incertae sedis</taxon>
        <taxon>Neocallimastigomycetes</taxon>
        <taxon>Neocallimastigales</taxon>
        <taxon>Neocallimastigaceae</taxon>
        <taxon>Anaeromyces</taxon>
    </lineage>
</organism>
<feature type="domain" description="Aminotransferase class I/classII large" evidence="1">
    <location>
        <begin position="60"/>
        <end position="391"/>
    </location>
</feature>
<gene>
    <name evidence="2" type="ORF">BCR32DRAFT_217751</name>
</gene>
<dbReference type="PANTHER" id="PTHR43799">
    <property type="entry name" value="AMINOTRANSFERASE, PUTATIVE-RELATED"/>
    <property type="match status" value="1"/>
</dbReference>
<dbReference type="PANTHER" id="PTHR43799:SF1">
    <property type="entry name" value="ASPARTATE AMINOTRANSFERASE"/>
    <property type="match status" value="1"/>
</dbReference>
<dbReference type="InterPro" id="IPR015421">
    <property type="entry name" value="PyrdxlP-dep_Trfase_major"/>
</dbReference>
<keyword evidence="2" id="KW-0808">Transferase</keyword>
<dbReference type="GO" id="GO:0030170">
    <property type="term" value="F:pyridoxal phosphate binding"/>
    <property type="evidence" value="ECO:0007669"/>
    <property type="project" value="InterPro"/>
</dbReference>
<dbReference type="Gene3D" id="3.90.1150.10">
    <property type="entry name" value="Aspartate Aminotransferase, domain 1"/>
    <property type="match status" value="1"/>
</dbReference>
<evidence type="ECO:0000313" key="3">
    <source>
        <dbReference type="Proteomes" id="UP000193944"/>
    </source>
</evidence>
<dbReference type="STRING" id="1754192.A0A1Y1XGC5"/>
<dbReference type="InterPro" id="IPR004839">
    <property type="entry name" value="Aminotransferase_I/II_large"/>
</dbReference>
<dbReference type="OrthoDB" id="2108at2759"/>
<dbReference type="InterPro" id="IPR015424">
    <property type="entry name" value="PyrdxlP-dep_Trfase"/>
</dbReference>
<reference evidence="2 3" key="2">
    <citation type="submission" date="2016-08" db="EMBL/GenBank/DDBJ databases">
        <title>Pervasive Adenine N6-methylation of Active Genes in Fungi.</title>
        <authorList>
            <consortium name="DOE Joint Genome Institute"/>
            <person name="Mondo S.J."/>
            <person name="Dannebaum R.O."/>
            <person name="Kuo R.C."/>
            <person name="Labutti K."/>
            <person name="Haridas S."/>
            <person name="Kuo A."/>
            <person name="Salamov A."/>
            <person name="Ahrendt S.R."/>
            <person name="Lipzen A."/>
            <person name="Sullivan W."/>
            <person name="Andreopoulos W.B."/>
            <person name="Clum A."/>
            <person name="Lindquist E."/>
            <person name="Daum C."/>
            <person name="Ramamoorthy G.K."/>
            <person name="Gryganskyi A."/>
            <person name="Culley D."/>
            <person name="Magnuson J.K."/>
            <person name="James T.Y."/>
            <person name="O'Malley M.A."/>
            <person name="Stajich J.E."/>
            <person name="Spatafora J.W."/>
            <person name="Visel A."/>
            <person name="Grigoriev I.V."/>
        </authorList>
    </citation>
    <scope>NUCLEOTIDE SEQUENCE [LARGE SCALE GENOMIC DNA]</scope>
    <source>
        <strain evidence="2 3">S4</strain>
    </source>
</reference>
<name>A0A1Y1XGC5_9FUNG</name>
<dbReference type="AlphaFoldDB" id="A0A1Y1XGC5"/>
<comment type="caution">
    <text evidence="2">The sequence shown here is derived from an EMBL/GenBank/DDBJ whole genome shotgun (WGS) entry which is preliminary data.</text>
</comment>
<evidence type="ECO:0000259" key="1">
    <source>
        <dbReference type="Pfam" id="PF00155"/>
    </source>
</evidence>
<reference evidence="2 3" key="1">
    <citation type="submission" date="2016-08" db="EMBL/GenBank/DDBJ databases">
        <title>A Parts List for Fungal Cellulosomes Revealed by Comparative Genomics.</title>
        <authorList>
            <consortium name="DOE Joint Genome Institute"/>
            <person name="Haitjema C.H."/>
            <person name="Gilmore S.P."/>
            <person name="Henske J.K."/>
            <person name="Solomon K.V."/>
            <person name="De Groot R."/>
            <person name="Kuo A."/>
            <person name="Mondo S.J."/>
            <person name="Salamov A.A."/>
            <person name="Labutti K."/>
            <person name="Zhao Z."/>
            <person name="Chiniquy J."/>
            <person name="Barry K."/>
            <person name="Brewer H.M."/>
            <person name="Purvine S.O."/>
            <person name="Wright A.T."/>
            <person name="Boxma B."/>
            <person name="Van Alen T."/>
            <person name="Hackstein J.H."/>
            <person name="Baker S.E."/>
            <person name="Grigoriev I.V."/>
            <person name="O'Malley M.A."/>
        </authorList>
    </citation>
    <scope>NUCLEOTIDE SEQUENCE [LARGE SCALE GENOMIC DNA]</scope>
    <source>
        <strain evidence="2 3">S4</strain>
    </source>
</reference>
<dbReference type="Pfam" id="PF00155">
    <property type="entry name" value="Aminotran_1_2"/>
    <property type="match status" value="1"/>
</dbReference>
<proteinExistence type="predicted"/>
<dbReference type="GO" id="GO:0016740">
    <property type="term" value="F:transferase activity"/>
    <property type="evidence" value="ECO:0007669"/>
    <property type="project" value="UniProtKB-KW"/>
</dbReference>
<accession>A0A1Y1XGC5</accession>